<protein>
    <submittedName>
        <fullName evidence="1">Uncharacterized protein</fullName>
    </submittedName>
</protein>
<geneLocation type="plasmid" evidence="1">
    <name>1</name>
</geneLocation>
<dbReference type="EMBL" id="LN610406">
    <property type="protein sequence ID" value="CEF82702.1"/>
    <property type="molecule type" value="Genomic_DNA"/>
</dbReference>
<proteinExistence type="predicted"/>
<reference evidence="1" key="1">
    <citation type="submission" date="2014-07" db="EMBL/GenBank/DDBJ databases">
        <authorList>
            <person name="Remaud-Simeon Magali"/>
            <person name="Passerini Delphine"/>
        </authorList>
    </citation>
    <scope>NUCLEOTIDE SEQUENCE</scope>
    <source>
        <strain evidence="1">NRRL B-742</strain>
        <plasmid evidence="1">1</plasmid>
    </source>
</reference>
<organism evidence="1">
    <name type="scientific">Leuconostoc citreum</name>
    <dbReference type="NCBI Taxonomy" id="33964"/>
    <lineage>
        <taxon>Bacteria</taxon>
        <taxon>Bacillati</taxon>
        <taxon>Bacillota</taxon>
        <taxon>Bacilli</taxon>
        <taxon>Lactobacillales</taxon>
        <taxon>Lactobacillaceae</taxon>
        <taxon>Leuconostoc</taxon>
    </lineage>
</organism>
<accession>A0A098DPF4</accession>
<dbReference type="AlphaFoldDB" id="A0A098DPF4"/>
<keyword evidence="1" id="KW-0614">Plasmid</keyword>
<evidence type="ECO:0000313" key="1">
    <source>
        <dbReference type="EMBL" id="CEF82702.1"/>
    </source>
</evidence>
<gene>
    <name evidence="1" type="ORF">BN962_p00001</name>
</gene>
<name>A0A098DPF4_LEUCI</name>
<sequence>MLNLWEEMPMEKITIKENVYQNYELATVSRMGYSVSTDSLGDLQ</sequence>